<proteinExistence type="predicted"/>
<gene>
    <name evidence="2" type="ORF">D0Y65_021572</name>
</gene>
<name>A0A445JJW1_GLYSO</name>
<protein>
    <submittedName>
        <fullName evidence="2">Uncharacterized protein</fullName>
    </submittedName>
</protein>
<accession>A0A445JJW1</accession>
<organism evidence="2 3">
    <name type="scientific">Glycine soja</name>
    <name type="common">Wild soybean</name>
    <dbReference type="NCBI Taxonomy" id="3848"/>
    <lineage>
        <taxon>Eukaryota</taxon>
        <taxon>Viridiplantae</taxon>
        <taxon>Streptophyta</taxon>
        <taxon>Embryophyta</taxon>
        <taxon>Tracheophyta</taxon>
        <taxon>Spermatophyta</taxon>
        <taxon>Magnoliopsida</taxon>
        <taxon>eudicotyledons</taxon>
        <taxon>Gunneridae</taxon>
        <taxon>Pentapetalae</taxon>
        <taxon>rosids</taxon>
        <taxon>fabids</taxon>
        <taxon>Fabales</taxon>
        <taxon>Fabaceae</taxon>
        <taxon>Papilionoideae</taxon>
        <taxon>50 kb inversion clade</taxon>
        <taxon>NPAAA clade</taxon>
        <taxon>indigoferoid/millettioid clade</taxon>
        <taxon>Phaseoleae</taxon>
        <taxon>Glycine</taxon>
        <taxon>Glycine subgen. Soja</taxon>
    </lineage>
</organism>
<evidence type="ECO:0000256" key="1">
    <source>
        <dbReference type="SAM" id="MobiDB-lite"/>
    </source>
</evidence>
<evidence type="ECO:0000313" key="3">
    <source>
        <dbReference type="Proteomes" id="UP000289340"/>
    </source>
</evidence>
<reference evidence="2 3" key="1">
    <citation type="submission" date="2018-09" db="EMBL/GenBank/DDBJ databases">
        <title>A high-quality reference genome of wild soybean provides a powerful tool to mine soybean genomes.</title>
        <authorList>
            <person name="Xie M."/>
            <person name="Chung C.Y.L."/>
            <person name="Li M.-W."/>
            <person name="Wong F.-L."/>
            <person name="Chan T.-F."/>
            <person name="Lam H.-M."/>
        </authorList>
    </citation>
    <scope>NUCLEOTIDE SEQUENCE [LARGE SCALE GENOMIC DNA]</scope>
    <source>
        <strain evidence="3">cv. W05</strain>
        <tissue evidence="2">Hypocotyl of etiolated seedlings</tissue>
    </source>
</reference>
<sequence>MTKESCLSISYMVEVNGCTLSIYSLLCIERVSCHPLVSFGKHHMTLGKQGNVIVGKQVKMTNGNGQEKSGEKTGRLCSEESRPDGEKTNNSKQRKTQKDYKRGYQKGFRT</sequence>
<comment type="caution">
    <text evidence="2">The sequence shown here is derived from an EMBL/GenBank/DDBJ whole genome shotgun (WGS) entry which is preliminary data.</text>
</comment>
<feature type="region of interest" description="Disordered" evidence="1">
    <location>
        <begin position="60"/>
        <end position="110"/>
    </location>
</feature>
<dbReference type="EMBL" id="QZWG01000008">
    <property type="protein sequence ID" value="RZB98750.1"/>
    <property type="molecule type" value="Genomic_DNA"/>
</dbReference>
<keyword evidence="3" id="KW-1185">Reference proteome</keyword>
<dbReference type="Proteomes" id="UP000289340">
    <property type="component" value="Chromosome 8"/>
</dbReference>
<dbReference type="AlphaFoldDB" id="A0A445JJW1"/>
<feature type="compositionally biased region" description="Basic and acidic residues" evidence="1">
    <location>
        <begin position="68"/>
        <end position="89"/>
    </location>
</feature>
<evidence type="ECO:0000313" key="2">
    <source>
        <dbReference type="EMBL" id="RZB98750.1"/>
    </source>
</evidence>